<feature type="transmembrane region" description="Helical" evidence="7">
    <location>
        <begin position="431"/>
        <end position="449"/>
    </location>
</feature>
<feature type="region of interest" description="Disordered" evidence="6">
    <location>
        <begin position="675"/>
        <end position="697"/>
    </location>
</feature>
<dbReference type="InterPro" id="IPR036259">
    <property type="entry name" value="MFS_trans_sf"/>
</dbReference>
<feature type="transmembrane region" description="Helical" evidence="7">
    <location>
        <begin position="230"/>
        <end position="249"/>
    </location>
</feature>
<dbReference type="Pfam" id="PF00083">
    <property type="entry name" value="Sugar_tr"/>
    <property type="match status" value="1"/>
</dbReference>
<feature type="transmembrane region" description="Helical" evidence="7">
    <location>
        <begin position="192"/>
        <end position="209"/>
    </location>
</feature>
<dbReference type="GO" id="GO:0016020">
    <property type="term" value="C:membrane"/>
    <property type="evidence" value="ECO:0007669"/>
    <property type="project" value="UniProtKB-SubCell"/>
</dbReference>
<feature type="transmembrane region" description="Helical" evidence="7">
    <location>
        <begin position="140"/>
        <end position="158"/>
    </location>
</feature>
<keyword evidence="10" id="KW-1185">Reference proteome</keyword>
<feature type="transmembrane region" description="Helical" evidence="7">
    <location>
        <begin position="372"/>
        <end position="392"/>
    </location>
</feature>
<feature type="non-terminal residue" evidence="9">
    <location>
        <position position="1"/>
    </location>
</feature>
<keyword evidence="5" id="KW-0175">Coiled coil</keyword>
<feature type="transmembrane region" description="Helical" evidence="7">
    <location>
        <begin position="404"/>
        <end position="425"/>
    </location>
</feature>
<dbReference type="Proteomes" id="UP001432322">
    <property type="component" value="Unassembled WGS sequence"/>
</dbReference>
<feature type="coiled-coil region" evidence="5">
    <location>
        <begin position="623"/>
        <end position="650"/>
    </location>
</feature>
<name>A0AAV5UWN3_9BILA</name>
<reference evidence="9" key="1">
    <citation type="submission" date="2023-10" db="EMBL/GenBank/DDBJ databases">
        <title>Genome assembly of Pristionchus species.</title>
        <authorList>
            <person name="Yoshida K."/>
            <person name="Sommer R.J."/>
        </authorList>
    </citation>
    <scope>NUCLEOTIDE SEQUENCE</scope>
    <source>
        <strain evidence="9">RS5133</strain>
    </source>
</reference>
<dbReference type="AlphaFoldDB" id="A0AAV5UWN3"/>
<dbReference type="SUPFAM" id="SSF103473">
    <property type="entry name" value="MFS general substrate transporter"/>
    <property type="match status" value="1"/>
</dbReference>
<organism evidence="9 10">
    <name type="scientific">Pristionchus fissidentatus</name>
    <dbReference type="NCBI Taxonomy" id="1538716"/>
    <lineage>
        <taxon>Eukaryota</taxon>
        <taxon>Metazoa</taxon>
        <taxon>Ecdysozoa</taxon>
        <taxon>Nematoda</taxon>
        <taxon>Chromadorea</taxon>
        <taxon>Rhabditida</taxon>
        <taxon>Rhabditina</taxon>
        <taxon>Diplogasteromorpha</taxon>
        <taxon>Diplogasteroidea</taxon>
        <taxon>Neodiplogasteridae</taxon>
        <taxon>Pristionchus</taxon>
    </lineage>
</organism>
<evidence type="ECO:0000313" key="10">
    <source>
        <dbReference type="Proteomes" id="UP001432322"/>
    </source>
</evidence>
<dbReference type="InterPro" id="IPR020846">
    <property type="entry name" value="MFS_dom"/>
</dbReference>
<accession>A0AAV5UWN3</accession>
<dbReference type="Gene3D" id="1.20.1250.20">
    <property type="entry name" value="MFS general substrate transporter like domains"/>
    <property type="match status" value="1"/>
</dbReference>
<sequence>EGIHELIGNVDFIFSLLYPIMDGTHVRTRNKKEIAFYTHFEELLARIRPFGPYQIFTCIVILYSSILWAGNATFMETLGEVEPDWNCTLKSGGYLFVDNNDTDKCDTIDNKCSSIVAIRDENLEFYSVRAKFGLICNNDYVPIIQIIMAGATCIGALIGGHLGDAFGRMTLFFVGQLLMIITSMMVVAAQDWISFACIMAVNCFIYGYLETTSLTLMMEYTSNKFRIIHAACFQWPIAYMVMALIAFLTKDWQTYFVFLNLVASPLAIGFMLFHESPRWLIARNKLDDACSVLNDIAHERWNNTKAKFTTRDISTITKTHTSLPYYTIFDLFKSRRLAKQTFMQFVSAFTYSIVSSTYVYTTSEIHENAIMYTFLDGAFRIFVPPIIIFLDYRFKNFGRKIQFVGALTIEAVLFAIVILLVALGFSYNDTAVTVLIIITTMINDCVFWINIIQITTQRYPTVIRCIAFAFIQAVKHLGSIVGVLALQPVLHSYSLGAFIIPEVLIIITLALGIFLQPETKGKALMDQMVEANYGRLENAIPKALIKLAAGHKVEQMERREEMRKEIEAVEVAIGKGKVVDSPWLFKGDSRRPSTIVVPREEAFELEVMKTLQHIPDTMHSESRRQTRSDLKEYENRAYNHEDETEAYAKEFKREKEHKFHEKELELELRARANSQLSARGKSSWSDNDVSDDDDLKM</sequence>
<evidence type="ECO:0000313" key="9">
    <source>
        <dbReference type="EMBL" id="GMT10677.1"/>
    </source>
</evidence>
<evidence type="ECO:0000256" key="7">
    <source>
        <dbReference type="SAM" id="Phobius"/>
    </source>
</evidence>
<dbReference type="FunFam" id="1.20.1250.20:FF:000810">
    <property type="entry name" value="Protein CBG12142"/>
    <property type="match status" value="1"/>
</dbReference>
<evidence type="ECO:0000256" key="1">
    <source>
        <dbReference type="ARBA" id="ARBA00004141"/>
    </source>
</evidence>
<feature type="domain" description="Major facilitator superfamily (MFS) profile" evidence="8">
    <location>
        <begin position="57"/>
        <end position="520"/>
    </location>
</feature>
<evidence type="ECO:0000256" key="4">
    <source>
        <dbReference type="ARBA" id="ARBA00023136"/>
    </source>
</evidence>
<dbReference type="GO" id="GO:0022857">
    <property type="term" value="F:transmembrane transporter activity"/>
    <property type="evidence" value="ECO:0007669"/>
    <property type="project" value="InterPro"/>
</dbReference>
<dbReference type="PROSITE" id="PS50850">
    <property type="entry name" value="MFS"/>
    <property type="match status" value="1"/>
</dbReference>
<keyword evidence="4 7" id="KW-0472">Membrane</keyword>
<dbReference type="PANTHER" id="PTHR24064">
    <property type="entry name" value="SOLUTE CARRIER FAMILY 22 MEMBER"/>
    <property type="match status" value="1"/>
</dbReference>
<evidence type="ECO:0000256" key="6">
    <source>
        <dbReference type="SAM" id="MobiDB-lite"/>
    </source>
</evidence>
<evidence type="ECO:0000259" key="8">
    <source>
        <dbReference type="PROSITE" id="PS50850"/>
    </source>
</evidence>
<feature type="transmembrane region" description="Helical" evidence="7">
    <location>
        <begin position="165"/>
        <end position="186"/>
    </location>
</feature>
<dbReference type="EMBL" id="BTSY01000001">
    <property type="protein sequence ID" value="GMT10677.1"/>
    <property type="molecule type" value="Genomic_DNA"/>
</dbReference>
<comment type="subcellular location">
    <subcellularLocation>
        <location evidence="1">Membrane</location>
        <topology evidence="1">Multi-pass membrane protein</topology>
    </subcellularLocation>
</comment>
<feature type="compositionally biased region" description="Acidic residues" evidence="6">
    <location>
        <begin position="688"/>
        <end position="697"/>
    </location>
</feature>
<feature type="transmembrane region" description="Helical" evidence="7">
    <location>
        <begin position="255"/>
        <end position="273"/>
    </location>
</feature>
<proteinExistence type="predicted"/>
<dbReference type="InterPro" id="IPR005828">
    <property type="entry name" value="MFS_sugar_transport-like"/>
</dbReference>
<comment type="caution">
    <text evidence="9">The sequence shown here is derived from an EMBL/GenBank/DDBJ whole genome shotgun (WGS) entry which is preliminary data.</text>
</comment>
<evidence type="ECO:0000256" key="5">
    <source>
        <dbReference type="SAM" id="Coils"/>
    </source>
</evidence>
<feature type="transmembrane region" description="Helical" evidence="7">
    <location>
        <begin position="50"/>
        <end position="70"/>
    </location>
</feature>
<feature type="transmembrane region" description="Helical" evidence="7">
    <location>
        <begin position="492"/>
        <end position="515"/>
    </location>
</feature>
<evidence type="ECO:0000256" key="3">
    <source>
        <dbReference type="ARBA" id="ARBA00022989"/>
    </source>
</evidence>
<feature type="transmembrane region" description="Helical" evidence="7">
    <location>
        <begin position="342"/>
        <end position="360"/>
    </location>
</feature>
<evidence type="ECO:0000256" key="2">
    <source>
        <dbReference type="ARBA" id="ARBA00022692"/>
    </source>
</evidence>
<gene>
    <name evidence="9" type="ORF">PFISCL1PPCAC_1974</name>
</gene>
<keyword evidence="2 7" id="KW-0812">Transmembrane</keyword>
<keyword evidence="3 7" id="KW-1133">Transmembrane helix</keyword>
<protein>
    <recommendedName>
        <fullName evidence="8">Major facilitator superfamily (MFS) profile domain-containing protein</fullName>
    </recommendedName>
</protein>
<feature type="transmembrane region" description="Helical" evidence="7">
    <location>
        <begin position="461"/>
        <end position="486"/>
    </location>
</feature>